<comment type="similarity">
    <text evidence="1">Belongs to the TonB-dependent receptor family.</text>
</comment>
<dbReference type="InterPro" id="IPR023997">
    <property type="entry name" value="TonB-dep_OMP_SusC/RagA_CS"/>
</dbReference>
<accession>A0ABR7YHE6</accession>
<reference evidence="3 4" key="1">
    <citation type="submission" date="2020-08" db="EMBL/GenBank/DDBJ databases">
        <title>Sphingobacterium sp. DN04309 isolated from aquaculture water.</title>
        <authorList>
            <person name="Zhang M."/>
        </authorList>
    </citation>
    <scope>NUCLEOTIDE SEQUENCE [LARGE SCALE GENOMIC DNA]</scope>
    <source>
        <strain evidence="3 4">DN04309</strain>
    </source>
</reference>
<evidence type="ECO:0000313" key="3">
    <source>
        <dbReference type="EMBL" id="MBD1430715.1"/>
    </source>
</evidence>
<comment type="caution">
    <text evidence="3">The sequence shown here is derived from an EMBL/GenBank/DDBJ whole genome shotgun (WGS) entry which is preliminary data.</text>
</comment>
<organism evidence="3 4">
    <name type="scientific">Sphingobacterium litopenaei</name>
    <dbReference type="NCBI Taxonomy" id="2763500"/>
    <lineage>
        <taxon>Bacteria</taxon>
        <taxon>Pseudomonadati</taxon>
        <taxon>Bacteroidota</taxon>
        <taxon>Sphingobacteriia</taxon>
        <taxon>Sphingobacteriales</taxon>
        <taxon>Sphingobacteriaceae</taxon>
        <taxon>Sphingobacterium</taxon>
    </lineage>
</organism>
<dbReference type="Gene3D" id="2.170.130.10">
    <property type="entry name" value="TonB-dependent receptor, plug domain"/>
    <property type="match status" value="1"/>
</dbReference>
<dbReference type="InterPro" id="IPR037066">
    <property type="entry name" value="Plug_dom_sf"/>
</dbReference>
<evidence type="ECO:0000256" key="1">
    <source>
        <dbReference type="PROSITE-ProRule" id="PRU01360"/>
    </source>
</evidence>
<dbReference type="SUPFAM" id="SSF56935">
    <property type="entry name" value="Porins"/>
    <property type="match status" value="1"/>
</dbReference>
<evidence type="ECO:0000259" key="2">
    <source>
        <dbReference type="Pfam" id="PF07715"/>
    </source>
</evidence>
<gene>
    <name evidence="3" type="ORF">H8B04_14320</name>
</gene>
<feature type="domain" description="TonB-dependent receptor plug" evidence="2">
    <location>
        <begin position="167"/>
        <end position="275"/>
    </location>
</feature>
<name>A0ABR7YHE6_9SPHI</name>
<keyword evidence="1" id="KW-0998">Cell outer membrane</keyword>
<dbReference type="NCBIfam" id="TIGR04056">
    <property type="entry name" value="OMP_RagA_SusC"/>
    <property type="match status" value="1"/>
</dbReference>
<sequence length="1075" mass="118815">MELCLYFTALKYQLFFNTTMVKQLLKGDLYESVNHCFRPTKLKTACVAVLALVAVNNVSAYTISERAHVEFVAQQNLITGKVTDAENKALQGVTVSVLNKNIRTSTDANGRFVINVQKGETLVLSLIGYLEERVVIDSKGNIEITLEKDVTGLEEVTVTGLAGQQKKSTLVGSITSVKPEELKIPTANLSNAIAGKLAGVVAFQRSGEPGADGSTFYIRGISTFSGINSPLIIIDGVPASTGDLNAIAPEAIESFSILKDANATAMYGTKGANGVMIVTTKRGKNLDKARINIRLENAINTPIRVPKFVDGTRFMELYNEAVNARGTGEILYTKDKIEGTRNGLDPLVFPDVNWYAEMFKKNAQGRALNANVQGGGAKVDYFMSATLNMDDGMLRSSDVNSYSNNIKVNRYTFQNNLFAQLTPTTKASLKLNTQLRDYKGPNRSVSDIFSNAINANPVDFPVFFPNNEQFPEGFLFGGKTGGRYNNGFINPYAWMVDGYSSNFQSTVMATLDLTQSLDFLTKGLSANGLMSFKNWSSTTTSRSRGVNNYEILNYSVDADGKYIYSLGRVGSVQSETLGTGTGTEGDRSLYFQAGLNYQRTFDLHDVSGVLVYYQTDYNVNNAGGSLINSLPKRSMSYSGRLSYSYDNRYLFQGTFGYNGSENFAKGSKFGFFPSFGVGYNISNENFFEPLKDKIHHLKLRGSWGLAGNDQIGSERFVYLSDINLTSQSFTTGITQDYTRSGPSYNRFSNPNITWEISEQYNAAIELGLFNSLNFVFDVYKEDRRNIFLSRQTIPDYLGTSGTTIYGNLGRVSAKGIDISADYFKQITSDLSMALKGTFTYAHNVITDYDEPAFAVNKNLNYTGYPINTQLGYLAERLFIDDAEVANSPIQQLGGFVSGGDIKYTDYNNDGLVNSDDRVRMGYPTTPEIVYGFGPSFKFKKFDFSLFFQGAAHTSLFMSGFHPFGTSDQRNVLTFIADDHFSESNPNIYAAYPKLSKLDNPNNTAVSSYYMRDGAFLKLKNAEIGYSYKFARFYCSGLNLATFSKFKYWDPEQGGGAGLSYPTQRTMNIGVQMTFN</sequence>
<keyword evidence="4" id="KW-1185">Reference proteome</keyword>
<keyword evidence="1" id="KW-1134">Transmembrane beta strand</keyword>
<dbReference type="InterPro" id="IPR012910">
    <property type="entry name" value="Plug_dom"/>
</dbReference>
<proteinExistence type="inferred from homology"/>
<protein>
    <submittedName>
        <fullName evidence="3">TonB-dependent receptor</fullName>
    </submittedName>
</protein>
<dbReference type="Pfam" id="PF13715">
    <property type="entry name" value="CarbopepD_reg_2"/>
    <property type="match status" value="1"/>
</dbReference>
<dbReference type="SUPFAM" id="SSF49464">
    <property type="entry name" value="Carboxypeptidase regulatory domain-like"/>
    <property type="match status" value="1"/>
</dbReference>
<dbReference type="InterPro" id="IPR023996">
    <property type="entry name" value="TonB-dep_OMP_SusC/RagA"/>
</dbReference>
<dbReference type="Gene3D" id="2.60.40.1120">
    <property type="entry name" value="Carboxypeptidase-like, regulatory domain"/>
    <property type="match status" value="1"/>
</dbReference>
<dbReference type="Proteomes" id="UP000651271">
    <property type="component" value="Unassembled WGS sequence"/>
</dbReference>
<dbReference type="InterPro" id="IPR039426">
    <property type="entry name" value="TonB-dep_rcpt-like"/>
</dbReference>
<dbReference type="NCBIfam" id="TIGR04057">
    <property type="entry name" value="SusC_RagA_signa"/>
    <property type="match status" value="1"/>
</dbReference>
<comment type="subcellular location">
    <subcellularLocation>
        <location evidence="1">Cell outer membrane</location>
        <topology evidence="1">Multi-pass membrane protein</topology>
    </subcellularLocation>
</comment>
<keyword evidence="1" id="KW-0812">Transmembrane</keyword>
<dbReference type="Pfam" id="PF07715">
    <property type="entry name" value="Plug"/>
    <property type="match status" value="1"/>
</dbReference>
<dbReference type="EMBL" id="JACOIJ010000035">
    <property type="protein sequence ID" value="MBD1430715.1"/>
    <property type="molecule type" value="Genomic_DNA"/>
</dbReference>
<dbReference type="InterPro" id="IPR008969">
    <property type="entry name" value="CarboxyPept-like_regulatory"/>
</dbReference>
<keyword evidence="1" id="KW-0472">Membrane</keyword>
<dbReference type="PROSITE" id="PS52016">
    <property type="entry name" value="TONB_DEPENDENT_REC_3"/>
    <property type="match status" value="1"/>
</dbReference>
<keyword evidence="1" id="KW-0813">Transport</keyword>
<evidence type="ECO:0000313" key="4">
    <source>
        <dbReference type="Proteomes" id="UP000651271"/>
    </source>
</evidence>
<keyword evidence="3" id="KW-0675">Receptor</keyword>